<organism evidence="7 8">
    <name type="scientific">Trichonephila clavata</name>
    <name type="common">Joro spider</name>
    <name type="synonym">Nephila clavata</name>
    <dbReference type="NCBI Taxonomy" id="2740835"/>
    <lineage>
        <taxon>Eukaryota</taxon>
        <taxon>Metazoa</taxon>
        <taxon>Ecdysozoa</taxon>
        <taxon>Arthropoda</taxon>
        <taxon>Chelicerata</taxon>
        <taxon>Arachnida</taxon>
        <taxon>Araneae</taxon>
        <taxon>Araneomorphae</taxon>
        <taxon>Entelegynae</taxon>
        <taxon>Araneoidea</taxon>
        <taxon>Nephilidae</taxon>
        <taxon>Trichonephila</taxon>
    </lineage>
</organism>
<evidence type="ECO:0000256" key="2">
    <source>
        <dbReference type="ARBA" id="ARBA00010093"/>
    </source>
</evidence>
<dbReference type="InterPro" id="IPR000118">
    <property type="entry name" value="Granulin"/>
</dbReference>
<evidence type="ECO:0000313" key="7">
    <source>
        <dbReference type="EMBL" id="GFQ96316.1"/>
    </source>
</evidence>
<comment type="subcellular location">
    <subcellularLocation>
        <location evidence="1">Secreted</location>
    </subcellularLocation>
</comment>
<dbReference type="PROSITE" id="PS00799">
    <property type="entry name" value="GRANULINS"/>
    <property type="match status" value="1"/>
</dbReference>
<dbReference type="Pfam" id="PF00396">
    <property type="entry name" value="Granulin"/>
    <property type="match status" value="3"/>
</dbReference>
<feature type="chain" id="PRO_5036452159" description="Granulins domain-containing protein" evidence="5">
    <location>
        <begin position="17"/>
        <end position="315"/>
    </location>
</feature>
<keyword evidence="5" id="KW-0732">Signal</keyword>
<dbReference type="PANTHER" id="PTHR12274">
    <property type="entry name" value="GRANULIN"/>
    <property type="match status" value="1"/>
</dbReference>
<dbReference type="SMART" id="SM00277">
    <property type="entry name" value="GRAN"/>
    <property type="match status" value="3"/>
</dbReference>
<dbReference type="PANTHER" id="PTHR12274:SF3">
    <property type="entry name" value="PROGRANULIN"/>
    <property type="match status" value="1"/>
</dbReference>
<protein>
    <recommendedName>
        <fullName evidence="6">Granulins domain-containing protein</fullName>
    </recommendedName>
</protein>
<evidence type="ECO:0000256" key="3">
    <source>
        <dbReference type="ARBA" id="ARBA00022525"/>
    </source>
</evidence>
<evidence type="ECO:0000259" key="6">
    <source>
        <dbReference type="PROSITE" id="PS00799"/>
    </source>
</evidence>
<evidence type="ECO:0000256" key="5">
    <source>
        <dbReference type="SAM" id="SignalP"/>
    </source>
</evidence>
<sequence>MYILAVFVCLIAGVVSCECDDCDPDQLCCEHILTGEAKCDEYISGVCCLHGNCCPEGFFCSHYSNKCFKMPNYIQKRQGYLGDKRPSFTSGRFHRCDENSFCVGSFCCPNADGTYGCCPFKPAVCCKEKRCCDSGRKKMHVLVILVLVSYIVNVFGECEENFCEPHETCCPGLKPGEYSCCQFPGASCCQDMEYCCPSGTFCEPDTNTCVSELDYYDMQKRFGLLPLKIEVPVNSSHQFGFCDEQSYCSESSCCPQANGQFGCCPFKKSVCCPDKAHCCPYGEICDVTSRYCVPEDGDYYPAKDLDSAVLPIDFE</sequence>
<dbReference type="Proteomes" id="UP000887116">
    <property type="component" value="Unassembled WGS sequence"/>
</dbReference>
<feature type="domain" description="Granulins" evidence="6">
    <location>
        <begin position="272"/>
        <end position="285"/>
    </location>
</feature>
<dbReference type="EMBL" id="BMAO01024592">
    <property type="protein sequence ID" value="GFQ96316.1"/>
    <property type="molecule type" value="Genomic_DNA"/>
</dbReference>
<gene>
    <name evidence="7" type="ORF">TNCT_319191</name>
</gene>
<keyword evidence="4" id="KW-1015">Disulfide bond</keyword>
<evidence type="ECO:0000313" key="8">
    <source>
        <dbReference type="Proteomes" id="UP000887116"/>
    </source>
</evidence>
<accession>A0A8X6L5P8</accession>
<dbReference type="InterPro" id="IPR039036">
    <property type="entry name" value="Granulin_fam"/>
</dbReference>
<name>A0A8X6L5P8_TRICU</name>
<keyword evidence="3" id="KW-0964">Secreted</keyword>
<comment type="similarity">
    <text evidence="2">Belongs to the granulin family.</text>
</comment>
<dbReference type="AlphaFoldDB" id="A0A8X6L5P8"/>
<evidence type="ECO:0000256" key="1">
    <source>
        <dbReference type="ARBA" id="ARBA00004613"/>
    </source>
</evidence>
<reference evidence="7" key="1">
    <citation type="submission" date="2020-07" db="EMBL/GenBank/DDBJ databases">
        <title>Multicomponent nature underlies the extraordinary mechanical properties of spider dragline silk.</title>
        <authorList>
            <person name="Kono N."/>
            <person name="Nakamura H."/>
            <person name="Mori M."/>
            <person name="Yoshida Y."/>
            <person name="Ohtoshi R."/>
            <person name="Malay A.D."/>
            <person name="Moran D.A.P."/>
            <person name="Tomita M."/>
            <person name="Numata K."/>
            <person name="Arakawa K."/>
        </authorList>
    </citation>
    <scope>NUCLEOTIDE SEQUENCE</scope>
</reference>
<proteinExistence type="inferred from homology"/>
<keyword evidence="8" id="KW-1185">Reference proteome</keyword>
<dbReference type="GO" id="GO:0005576">
    <property type="term" value="C:extracellular region"/>
    <property type="evidence" value="ECO:0007669"/>
    <property type="project" value="UniProtKB-SubCell"/>
</dbReference>
<comment type="caution">
    <text evidence="7">The sequence shown here is derived from an EMBL/GenBank/DDBJ whole genome shotgun (WGS) entry which is preliminary data.</text>
</comment>
<dbReference type="OrthoDB" id="6432971at2759"/>
<evidence type="ECO:0000256" key="4">
    <source>
        <dbReference type="ARBA" id="ARBA00023157"/>
    </source>
</evidence>
<feature type="signal peptide" evidence="5">
    <location>
        <begin position="1"/>
        <end position="16"/>
    </location>
</feature>
<dbReference type="InterPro" id="IPR037277">
    <property type="entry name" value="Granulin_sf"/>
</dbReference>
<dbReference type="Gene3D" id="2.10.25.160">
    <property type="entry name" value="Granulin"/>
    <property type="match status" value="3"/>
</dbReference>